<feature type="signal peptide" evidence="1">
    <location>
        <begin position="1"/>
        <end position="25"/>
    </location>
</feature>
<evidence type="ECO:0000256" key="1">
    <source>
        <dbReference type="SAM" id="SignalP"/>
    </source>
</evidence>
<sequence>MACSKALALMLICLVVLTASSSAAATADDGSCYCKCVKRCKTIPGTAHFDCGKACEAGCAAGGHEAHDASCDLAQ</sequence>
<accession>A0AAV8QT08</accession>
<dbReference type="Proteomes" id="UP001222027">
    <property type="component" value="Unassembled WGS sequence"/>
</dbReference>
<keyword evidence="3" id="KW-1185">Reference proteome</keyword>
<feature type="chain" id="PRO_5043451487" evidence="1">
    <location>
        <begin position="26"/>
        <end position="75"/>
    </location>
</feature>
<keyword evidence="1" id="KW-0732">Signal</keyword>
<dbReference type="AlphaFoldDB" id="A0AAV8QT08"/>
<dbReference type="EMBL" id="JAQQAF010000006">
    <property type="protein sequence ID" value="KAJ8480059.1"/>
    <property type="molecule type" value="Genomic_DNA"/>
</dbReference>
<reference evidence="2 3" key="1">
    <citation type="submission" date="2022-12" db="EMBL/GenBank/DDBJ databases">
        <title>Chromosome-scale assembly of the Ensete ventricosum genome.</title>
        <authorList>
            <person name="Dussert Y."/>
            <person name="Stocks J."/>
            <person name="Wendawek A."/>
            <person name="Woldeyes F."/>
            <person name="Nichols R.A."/>
            <person name="Borrell J.S."/>
        </authorList>
    </citation>
    <scope>NUCLEOTIDE SEQUENCE [LARGE SCALE GENOMIC DNA]</scope>
    <source>
        <strain evidence="3">cv. Maze</strain>
        <tissue evidence="2">Seeds</tissue>
    </source>
</reference>
<proteinExistence type="predicted"/>
<evidence type="ECO:0000313" key="3">
    <source>
        <dbReference type="Proteomes" id="UP001222027"/>
    </source>
</evidence>
<protein>
    <submittedName>
        <fullName evidence="2">Uncharacterized protein</fullName>
    </submittedName>
</protein>
<comment type="caution">
    <text evidence="2">The sequence shown here is derived from an EMBL/GenBank/DDBJ whole genome shotgun (WGS) entry which is preliminary data.</text>
</comment>
<evidence type="ECO:0000313" key="2">
    <source>
        <dbReference type="EMBL" id="KAJ8480059.1"/>
    </source>
</evidence>
<gene>
    <name evidence="2" type="ORF">OPV22_023786</name>
</gene>
<organism evidence="2 3">
    <name type="scientific">Ensete ventricosum</name>
    <name type="common">Abyssinian banana</name>
    <name type="synonym">Musa ensete</name>
    <dbReference type="NCBI Taxonomy" id="4639"/>
    <lineage>
        <taxon>Eukaryota</taxon>
        <taxon>Viridiplantae</taxon>
        <taxon>Streptophyta</taxon>
        <taxon>Embryophyta</taxon>
        <taxon>Tracheophyta</taxon>
        <taxon>Spermatophyta</taxon>
        <taxon>Magnoliopsida</taxon>
        <taxon>Liliopsida</taxon>
        <taxon>Zingiberales</taxon>
        <taxon>Musaceae</taxon>
        <taxon>Ensete</taxon>
    </lineage>
</organism>
<name>A0AAV8QT08_ENSVE</name>